<comment type="caution">
    <text evidence="6">The sequence shown here is derived from an EMBL/GenBank/DDBJ whole genome shotgun (WGS) entry which is preliminary data.</text>
</comment>
<gene>
    <name evidence="6" type="ORF">MAE02_43030</name>
</gene>
<dbReference type="GO" id="GO:0051119">
    <property type="term" value="F:sugar transmembrane transporter activity"/>
    <property type="evidence" value="ECO:0007669"/>
    <property type="project" value="InterPro"/>
</dbReference>
<organism evidence="6 7">
    <name type="scientific">Microvirga aerophila</name>
    <dbReference type="NCBI Taxonomy" id="670291"/>
    <lineage>
        <taxon>Bacteria</taxon>
        <taxon>Pseudomonadati</taxon>
        <taxon>Pseudomonadota</taxon>
        <taxon>Alphaproteobacteria</taxon>
        <taxon>Hyphomicrobiales</taxon>
        <taxon>Methylobacteriaceae</taxon>
        <taxon>Microvirga</taxon>
    </lineage>
</organism>
<reference evidence="6 7" key="1">
    <citation type="submission" date="2019-07" db="EMBL/GenBank/DDBJ databases">
        <title>Whole genome shotgun sequence of Microvirga aerophila NBRC 106136.</title>
        <authorList>
            <person name="Hosoyama A."/>
            <person name="Uohara A."/>
            <person name="Ohji S."/>
            <person name="Ichikawa N."/>
        </authorList>
    </citation>
    <scope>NUCLEOTIDE SEQUENCE [LARGE SCALE GENOMIC DNA]</scope>
    <source>
        <strain evidence="6 7">NBRC 106136</strain>
    </source>
</reference>
<keyword evidence="4 5" id="KW-0472">Membrane</keyword>
<evidence type="ECO:0000256" key="1">
    <source>
        <dbReference type="ARBA" id="ARBA00004141"/>
    </source>
</evidence>
<evidence type="ECO:0000313" key="6">
    <source>
        <dbReference type="EMBL" id="GEO16607.1"/>
    </source>
</evidence>
<evidence type="ECO:0008006" key="8">
    <source>
        <dbReference type="Google" id="ProtNLM"/>
    </source>
</evidence>
<name>A0A512BXM8_9HYPH</name>
<dbReference type="Gene3D" id="1.20.1280.290">
    <property type="match status" value="1"/>
</dbReference>
<dbReference type="InterPro" id="IPR047662">
    <property type="entry name" value="SemiSWEET"/>
</dbReference>
<accession>A0A512BXM8</accession>
<dbReference type="Pfam" id="PF04193">
    <property type="entry name" value="PQ-loop"/>
    <property type="match status" value="1"/>
</dbReference>
<dbReference type="NCBIfam" id="NF037968">
    <property type="entry name" value="SemiSWEET_2"/>
    <property type="match status" value="1"/>
</dbReference>
<keyword evidence="3 5" id="KW-1133">Transmembrane helix</keyword>
<dbReference type="GO" id="GO:0016020">
    <property type="term" value="C:membrane"/>
    <property type="evidence" value="ECO:0007669"/>
    <property type="project" value="UniProtKB-SubCell"/>
</dbReference>
<feature type="transmembrane region" description="Helical" evidence="5">
    <location>
        <begin position="41"/>
        <end position="59"/>
    </location>
</feature>
<dbReference type="InterPro" id="IPR006603">
    <property type="entry name" value="PQ-loop_rpt"/>
</dbReference>
<dbReference type="OrthoDB" id="9814012at2"/>
<feature type="transmembrane region" description="Helical" evidence="5">
    <location>
        <begin position="6"/>
        <end position="29"/>
    </location>
</feature>
<keyword evidence="7" id="KW-1185">Reference proteome</keyword>
<proteinExistence type="predicted"/>
<dbReference type="Proteomes" id="UP000321085">
    <property type="component" value="Unassembled WGS sequence"/>
</dbReference>
<evidence type="ECO:0000256" key="2">
    <source>
        <dbReference type="ARBA" id="ARBA00022692"/>
    </source>
</evidence>
<feature type="transmembrane region" description="Helical" evidence="5">
    <location>
        <begin position="65"/>
        <end position="83"/>
    </location>
</feature>
<evidence type="ECO:0000256" key="3">
    <source>
        <dbReference type="ARBA" id="ARBA00022989"/>
    </source>
</evidence>
<protein>
    <recommendedName>
        <fullName evidence="8">Sugar transporter SemiSWEET</fullName>
    </recommendedName>
</protein>
<evidence type="ECO:0000313" key="7">
    <source>
        <dbReference type="Proteomes" id="UP000321085"/>
    </source>
</evidence>
<evidence type="ECO:0000256" key="4">
    <source>
        <dbReference type="ARBA" id="ARBA00023136"/>
    </source>
</evidence>
<evidence type="ECO:0000256" key="5">
    <source>
        <dbReference type="SAM" id="Phobius"/>
    </source>
</evidence>
<sequence length="92" mass="10078">MQTWWLTVLGLAAGLCTSLSFVPQVLKAWREGDTEAISKRMYVASLIAYGLWIIHGLMIASTPVILFNAVNVVFAGIILALKLRSSRSAEAR</sequence>
<keyword evidence="2 5" id="KW-0812">Transmembrane</keyword>
<dbReference type="EMBL" id="BJYU01000069">
    <property type="protein sequence ID" value="GEO16607.1"/>
    <property type="molecule type" value="Genomic_DNA"/>
</dbReference>
<dbReference type="AlphaFoldDB" id="A0A512BXM8"/>
<comment type="subcellular location">
    <subcellularLocation>
        <location evidence="1">Membrane</location>
        <topology evidence="1">Multi-pass membrane protein</topology>
    </subcellularLocation>
</comment>